<gene>
    <name evidence="1" type="ORF">APZ42_027832</name>
</gene>
<comment type="caution">
    <text evidence="1">The sequence shown here is derived from an EMBL/GenBank/DDBJ whole genome shotgun (WGS) entry which is preliminary data.</text>
</comment>
<dbReference type="AlphaFoldDB" id="A0A0P6ADR4"/>
<organism evidence="1 2">
    <name type="scientific">Daphnia magna</name>
    <dbReference type="NCBI Taxonomy" id="35525"/>
    <lineage>
        <taxon>Eukaryota</taxon>
        <taxon>Metazoa</taxon>
        <taxon>Ecdysozoa</taxon>
        <taxon>Arthropoda</taxon>
        <taxon>Crustacea</taxon>
        <taxon>Branchiopoda</taxon>
        <taxon>Diplostraca</taxon>
        <taxon>Cladocera</taxon>
        <taxon>Anomopoda</taxon>
        <taxon>Daphniidae</taxon>
        <taxon>Daphnia</taxon>
    </lineage>
</organism>
<reference evidence="1 2" key="1">
    <citation type="submission" date="2016-03" db="EMBL/GenBank/DDBJ databases">
        <title>EvidentialGene: Evidence-directed Construction of Genes on Genomes.</title>
        <authorList>
            <person name="Gilbert D.G."/>
            <person name="Choi J.-H."/>
            <person name="Mockaitis K."/>
            <person name="Colbourne J."/>
            <person name="Pfrender M."/>
        </authorList>
    </citation>
    <scope>NUCLEOTIDE SEQUENCE [LARGE SCALE GENOMIC DNA]</scope>
    <source>
        <strain evidence="1 2">Xinb3</strain>
        <tissue evidence="1">Complete organism</tissue>
    </source>
</reference>
<accession>A0A0P6ADR4</accession>
<dbReference type="Proteomes" id="UP000076858">
    <property type="component" value="Unassembled WGS sequence"/>
</dbReference>
<proteinExistence type="predicted"/>
<keyword evidence="2" id="KW-1185">Reference proteome</keyword>
<evidence type="ECO:0000313" key="1">
    <source>
        <dbReference type="EMBL" id="KZS08252.1"/>
    </source>
</evidence>
<name>A0A0P6ADR4_9CRUS</name>
<evidence type="ECO:0000313" key="2">
    <source>
        <dbReference type="Proteomes" id="UP000076858"/>
    </source>
</evidence>
<dbReference type="EMBL" id="LRGB01002275">
    <property type="protein sequence ID" value="KZS08252.1"/>
    <property type="molecule type" value="Genomic_DNA"/>
</dbReference>
<protein>
    <submittedName>
        <fullName evidence="1">Uncharacterized protein</fullName>
    </submittedName>
</protein>
<sequence>MTGFGAGMVKYQFVIFSFSFHRFVCGNNLLNDITRCECSSCNMLISPDVTKKKNNTWTIRREPYTQRPLFLCSE</sequence>